<keyword evidence="1" id="KW-0472">Membrane</keyword>
<feature type="transmembrane region" description="Helical" evidence="1">
    <location>
        <begin position="21"/>
        <end position="43"/>
    </location>
</feature>
<dbReference type="EMBL" id="MN739626">
    <property type="protein sequence ID" value="QHT16444.1"/>
    <property type="molecule type" value="Genomic_DNA"/>
</dbReference>
<reference evidence="2" key="1">
    <citation type="journal article" date="2020" name="Nature">
        <title>Giant virus diversity and host interactions through global metagenomics.</title>
        <authorList>
            <person name="Schulz F."/>
            <person name="Roux S."/>
            <person name="Paez-Espino D."/>
            <person name="Jungbluth S."/>
            <person name="Walsh D.A."/>
            <person name="Denef V.J."/>
            <person name="McMahon K.D."/>
            <person name="Konstantinidis K.T."/>
            <person name="Eloe-Fadrosh E.A."/>
            <person name="Kyrpides N.C."/>
            <person name="Woyke T."/>
        </authorList>
    </citation>
    <scope>NUCLEOTIDE SEQUENCE</scope>
    <source>
        <strain evidence="2">GVMAG-M-3300023174-189</strain>
    </source>
</reference>
<evidence type="ECO:0000313" key="2">
    <source>
        <dbReference type="EMBL" id="QHT16444.1"/>
    </source>
</evidence>
<keyword evidence="1" id="KW-0812">Transmembrane</keyword>
<proteinExistence type="predicted"/>
<name>A0A6C0DJI4_9ZZZZ</name>
<organism evidence="2">
    <name type="scientific">viral metagenome</name>
    <dbReference type="NCBI Taxonomy" id="1070528"/>
    <lineage>
        <taxon>unclassified sequences</taxon>
        <taxon>metagenomes</taxon>
        <taxon>organismal metagenomes</taxon>
    </lineage>
</organism>
<protein>
    <submittedName>
        <fullName evidence="2">Uncharacterized protein</fullName>
    </submittedName>
</protein>
<evidence type="ECO:0000256" key="1">
    <source>
        <dbReference type="SAM" id="Phobius"/>
    </source>
</evidence>
<keyword evidence="1" id="KW-1133">Transmembrane helix</keyword>
<dbReference type="AlphaFoldDB" id="A0A6C0DJI4"/>
<feature type="transmembrane region" description="Helical" evidence="1">
    <location>
        <begin position="49"/>
        <end position="71"/>
    </location>
</feature>
<accession>A0A6C0DJI4</accession>
<sequence length="83" mass="9034">MSCPYANILGTPGEGVHAQRFLGIALNDTIATLVAALLTKWFFDVPLLYSILGWFVAGELLHYAFGVDTAFLKMIGIKPRSCS</sequence>